<evidence type="ECO:0000313" key="3">
    <source>
        <dbReference type="Proteomes" id="UP000664144"/>
    </source>
</evidence>
<dbReference type="RefSeq" id="WP_206986644.1">
    <property type="nucleotide sequence ID" value="NZ_JAFLQZ010000022.1"/>
</dbReference>
<accession>A0A939JF79</accession>
<organism evidence="2 3">
    <name type="scientific">Hymenobacter telluris</name>
    <dbReference type="NCBI Taxonomy" id="2816474"/>
    <lineage>
        <taxon>Bacteria</taxon>
        <taxon>Pseudomonadati</taxon>
        <taxon>Bacteroidota</taxon>
        <taxon>Cytophagia</taxon>
        <taxon>Cytophagales</taxon>
        <taxon>Hymenobacteraceae</taxon>
        <taxon>Hymenobacter</taxon>
    </lineage>
</organism>
<sequence length="113" mass="12215">MAANKRPDSSEYPGGSQPRVPQPGQRIAPVPEPTLSARDPQGAPVRHVAIPVPARVPGYVDPALFTAGIFHDQAEYDATVQHVVNQITSGKVQAREPEPDDEDRPIKLVPKHS</sequence>
<keyword evidence="3" id="KW-1185">Reference proteome</keyword>
<protein>
    <submittedName>
        <fullName evidence="2">Uncharacterized protein</fullName>
    </submittedName>
</protein>
<evidence type="ECO:0000313" key="2">
    <source>
        <dbReference type="EMBL" id="MBO0360733.1"/>
    </source>
</evidence>
<proteinExistence type="predicted"/>
<dbReference type="EMBL" id="JAFLQZ010000022">
    <property type="protein sequence ID" value="MBO0360733.1"/>
    <property type="molecule type" value="Genomic_DNA"/>
</dbReference>
<feature type="region of interest" description="Disordered" evidence="1">
    <location>
        <begin position="1"/>
        <end position="42"/>
    </location>
</feature>
<gene>
    <name evidence="2" type="ORF">J0X19_22420</name>
</gene>
<reference evidence="2" key="1">
    <citation type="submission" date="2021-03" db="EMBL/GenBank/DDBJ databases">
        <authorList>
            <person name="Kim M.K."/>
        </authorList>
    </citation>
    <scope>NUCLEOTIDE SEQUENCE</scope>
    <source>
        <strain evidence="2">BT186</strain>
    </source>
</reference>
<dbReference type="AlphaFoldDB" id="A0A939JF79"/>
<feature type="region of interest" description="Disordered" evidence="1">
    <location>
        <begin position="89"/>
        <end position="113"/>
    </location>
</feature>
<comment type="caution">
    <text evidence="2">The sequence shown here is derived from an EMBL/GenBank/DDBJ whole genome shotgun (WGS) entry which is preliminary data.</text>
</comment>
<name>A0A939JF79_9BACT</name>
<dbReference type="Proteomes" id="UP000664144">
    <property type="component" value="Unassembled WGS sequence"/>
</dbReference>
<evidence type="ECO:0000256" key="1">
    <source>
        <dbReference type="SAM" id="MobiDB-lite"/>
    </source>
</evidence>